<sequence>MKPQERQITFTCRDGLSLFCRDFGPQSSNMTPVLCLPGLTRNSKDFIALSERHGNTRRFLCPDLRGRGLSELDMDYMRYRPHTYVEDMWELLRFLGIKKVIIIGTSLGGLMAMIMASIRPEAISGIVLNDVGLEVDPNGIARILGYVGLLPSVKDWMAAVRQVKEVYEIALPDLDDRAWLRFTKCQYRDDGNGVQLEYDSNIGKALRDVGGVPGDLWTLFGTLRDLPVLAFRGAISDILTQETFDKMAEMKPDLMRVIVPNRGHVPLLDEPECLSAIDTFLRQKSL</sequence>
<feature type="domain" description="AB hydrolase-1" evidence="1">
    <location>
        <begin position="32"/>
        <end position="271"/>
    </location>
</feature>
<dbReference type="PANTHER" id="PTHR43798:SF33">
    <property type="entry name" value="HYDROLASE, PUTATIVE (AFU_ORTHOLOGUE AFUA_2G14860)-RELATED"/>
    <property type="match status" value="1"/>
</dbReference>
<dbReference type="EMBL" id="CAADFX010000149">
    <property type="protein sequence ID" value="VFK61327.1"/>
    <property type="molecule type" value="Genomic_DNA"/>
</dbReference>
<reference evidence="2" key="1">
    <citation type="submission" date="2019-02" db="EMBL/GenBank/DDBJ databases">
        <authorList>
            <person name="Gruber-Vodicka R. H."/>
            <person name="Seah K. B. B."/>
        </authorList>
    </citation>
    <scope>NUCLEOTIDE SEQUENCE</scope>
    <source>
        <strain evidence="2">BECK_BY1</strain>
    </source>
</reference>
<evidence type="ECO:0000313" key="2">
    <source>
        <dbReference type="EMBL" id="VFK61327.1"/>
    </source>
</evidence>
<dbReference type="AlphaFoldDB" id="A0A451A5K6"/>
<dbReference type="Pfam" id="PF00561">
    <property type="entry name" value="Abhydrolase_1"/>
    <property type="match status" value="1"/>
</dbReference>
<organism evidence="2">
    <name type="scientific">Candidatus Kentrum sp. TUN</name>
    <dbReference type="NCBI Taxonomy" id="2126343"/>
    <lineage>
        <taxon>Bacteria</taxon>
        <taxon>Pseudomonadati</taxon>
        <taxon>Pseudomonadota</taxon>
        <taxon>Gammaproteobacteria</taxon>
        <taxon>Candidatus Kentrum</taxon>
    </lineage>
</organism>
<evidence type="ECO:0000259" key="1">
    <source>
        <dbReference type="Pfam" id="PF00561"/>
    </source>
</evidence>
<dbReference type="InterPro" id="IPR000073">
    <property type="entry name" value="AB_hydrolase_1"/>
</dbReference>
<accession>A0A451A5K6</accession>
<dbReference type="InterPro" id="IPR029058">
    <property type="entry name" value="AB_hydrolase_fold"/>
</dbReference>
<dbReference type="Gene3D" id="3.40.50.1820">
    <property type="entry name" value="alpha/beta hydrolase"/>
    <property type="match status" value="1"/>
</dbReference>
<dbReference type="InterPro" id="IPR050266">
    <property type="entry name" value="AB_hydrolase_sf"/>
</dbReference>
<gene>
    <name evidence="2" type="ORF">BECKTUN1418D_GA0071000_11495</name>
</gene>
<dbReference type="GO" id="GO:0016020">
    <property type="term" value="C:membrane"/>
    <property type="evidence" value="ECO:0007669"/>
    <property type="project" value="TreeGrafter"/>
</dbReference>
<protein>
    <submittedName>
        <fullName evidence="2">Pimeloyl-ACP methyl ester carboxylesterase</fullName>
    </submittedName>
</protein>
<proteinExistence type="predicted"/>
<name>A0A451A5K6_9GAMM</name>
<dbReference type="SUPFAM" id="SSF53474">
    <property type="entry name" value="alpha/beta-Hydrolases"/>
    <property type="match status" value="1"/>
</dbReference>
<dbReference type="PANTHER" id="PTHR43798">
    <property type="entry name" value="MONOACYLGLYCEROL LIPASE"/>
    <property type="match status" value="1"/>
</dbReference>